<dbReference type="GO" id="GO:0005737">
    <property type="term" value="C:cytoplasm"/>
    <property type="evidence" value="ECO:0007669"/>
    <property type="project" value="TreeGrafter"/>
</dbReference>
<proteinExistence type="inferred from homology"/>
<dbReference type="EC" id="1.14.14.12" evidence="5"/>
<dbReference type="InterPro" id="IPR009100">
    <property type="entry name" value="AcylCoA_DH/oxidase_NM_dom_sf"/>
</dbReference>
<dbReference type="InterPro" id="IPR050741">
    <property type="entry name" value="Acyl-CoA_dehydrogenase"/>
</dbReference>
<reference evidence="5 6" key="1">
    <citation type="submission" date="2020-08" db="EMBL/GenBank/DDBJ databases">
        <title>Genomic Encyclopedia of Type Strains, Phase IV (KMG-IV): sequencing the most valuable type-strain genomes for metagenomic binning, comparative biology and taxonomic classification.</title>
        <authorList>
            <person name="Goeker M."/>
        </authorList>
    </citation>
    <scope>NUCLEOTIDE SEQUENCE [LARGE SCALE GENOMIC DNA]</scope>
    <source>
        <strain evidence="5 6">DSM 17507</strain>
    </source>
</reference>
<evidence type="ECO:0000256" key="2">
    <source>
        <dbReference type="ARBA" id="ARBA00049661"/>
    </source>
</evidence>
<dbReference type="InterPro" id="IPR037069">
    <property type="entry name" value="AcylCoA_DH/ox_N_sf"/>
</dbReference>
<dbReference type="Pfam" id="PF02771">
    <property type="entry name" value="Acyl-CoA_dh_N"/>
    <property type="match status" value="1"/>
</dbReference>
<dbReference type="PANTHER" id="PTHR48083">
    <property type="entry name" value="MEDIUM-CHAIN SPECIFIC ACYL-COA DEHYDROGENASE, MITOCHONDRIAL-RELATED"/>
    <property type="match status" value="1"/>
</dbReference>
<evidence type="ECO:0000313" key="5">
    <source>
        <dbReference type="EMBL" id="MBB4614016.1"/>
    </source>
</evidence>
<evidence type="ECO:0000256" key="1">
    <source>
        <dbReference type="ARBA" id="ARBA00023002"/>
    </source>
</evidence>
<feature type="domain" description="Acyl-CoA dehydrogenase/oxidase N-terminal" evidence="3">
    <location>
        <begin position="46"/>
        <end position="103"/>
    </location>
</feature>
<feature type="domain" description="Acyl-CoA dehydrogenase C-terminal" evidence="4">
    <location>
        <begin position="257"/>
        <end position="385"/>
    </location>
</feature>
<keyword evidence="6" id="KW-1185">Reference proteome</keyword>
<comment type="similarity">
    <text evidence="2">Belongs to the HpaH/HsaA monooxygenase family.</text>
</comment>
<dbReference type="Gene3D" id="1.20.140.10">
    <property type="entry name" value="Butyryl-CoA Dehydrogenase, subunit A, domain 3"/>
    <property type="match status" value="1"/>
</dbReference>
<dbReference type="Proteomes" id="UP000538566">
    <property type="component" value="Unassembled WGS sequence"/>
</dbReference>
<evidence type="ECO:0000259" key="4">
    <source>
        <dbReference type="Pfam" id="PF08028"/>
    </source>
</evidence>
<dbReference type="InterPro" id="IPR046373">
    <property type="entry name" value="Acyl-CoA_Oxase/DH_mid-dom_sf"/>
</dbReference>
<dbReference type="GO" id="GO:0050660">
    <property type="term" value="F:flavin adenine dinucleotide binding"/>
    <property type="evidence" value="ECO:0007669"/>
    <property type="project" value="InterPro"/>
</dbReference>
<evidence type="ECO:0000313" key="6">
    <source>
        <dbReference type="Proteomes" id="UP000538566"/>
    </source>
</evidence>
<accession>A0A7W7ABX0</accession>
<dbReference type="InterPro" id="IPR013107">
    <property type="entry name" value="Acyl-CoA_DH_C"/>
</dbReference>
<dbReference type="SUPFAM" id="SSF56645">
    <property type="entry name" value="Acyl-CoA dehydrogenase NM domain-like"/>
    <property type="match status" value="1"/>
</dbReference>
<dbReference type="PIRSF" id="PIRSF016578">
    <property type="entry name" value="HsaA"/>
    <property type="match status" value="1"/>
</dbReference>
<name>A0A7W7ABX0_9SPHN</name>
<dbReference type="SUPFAM" id="SSF47203">
    <property type="entry name" value="Acyl-CoA dehydrogenase C-terminal domain-like"/>
    <property type="match status" value="1"/>
</dbReference>
<organism evidence="5 6">
    <name type="scientific">Novosphingobium taihuense</name>
    <dbReference type="NCBI Taxonomy" id="260085"/>
    <lineage>
        <taxon>Bacteria</taxon>
        <taxon>Pseudomonadati</taxon>
        <taxon>Pseudomonadota</taxon>
        <taxon>Alphaproteobacteria</taxon>
        <taxon>Sphingomonadales</taxon>
        <taxon>Sphingomonadaceae</taxon>
        <taxon>Novosphingobium</taxon>
    </lineage>
</organism>
<evidence type="ECO:0000259" key="3">
    <source>
        <dbReference type="Pfam" id="PF02771"/>
    </source>
</evidence>
<protein>
    <submittedName>
        <fullName evidence="5">3-hydroxy-9,10-secoandrosta-1,3,5(10)-triene-9, 17-dione monooxygenase</fullName>
        <ecNumber evidence="5">1.14.14.12</ecNumber>
    </submittedName>
</protein>
<gene>
    <name evidence="5" type="ORF">GGR37_002302</name>
</gene>
<dbReference type="GO" id="GO:0033539">
    <property type="term" value="P:fatty acid beta-oxidation using acyl-CoA dehydrogenase"/>
    <property type="evidence" value="ECO:0007669"/>
    <property type="project" value="TreeGrafter"/>
</dbReference>
<dbReference type="AlphaFoldDB" id="A0A7W7ABX0"/>
<dbReference type="PANTHER" id="PTHR48083:SF19">
    <property type="entry name" value="FLAVIN-DEPENDENT MONOOXYGENASE, OXYGENASE SUBUNIT HSAA"/>
    <property type="match status" value="1"/>
</dbReference>
<keyword evidence="5" id="KW-0503">Monooxygenase</keyword>
<dbReference type="Gene3D" id="2.40.110.10">
    <property type="entry name" value="Butyryl-CoA Dehydrogenase, subunit A, domain 2"/>
    <property type="match status" value="1"/>
</dbReference>
<sequence length="407" mass="44493">MATAATGSVAHVANASGATMPSGAELIARARAMVPVLRDRESAAIAARQVPAQTIRDFIDAGFFKVLQPKRYGGYEMSPAVYCEIARTLAEGCMSSAWVYGVVAVHNWQLALFDPQAAEDVWGDDGEVLISSSYMPMGKVTKAEGGYRISGRWAFSSGSEHCDWVLLGANMVAEEGGAPEPFNFLIPRSDYQIIDTWHTMGLCATGSNDIVVDDAFVPAHRVMREKDMFNIDVPGKHANPGALYRIPFAQIFNRTVSTTSLGSLRRALETFVQATREKRATYTGARLAADTTIQEAVAEVKVILNDMELRLKSDLAELDARAEANDWPIERRAELGHHTTSMVNNCVKAIDLLMLFSGGKAIYLGNQIQRAFLDIHCARAHVANNPYPYARNVGAMAFGYENDCMDL</sequence>
<dbReference type="Gene3D" id="1.10.540.10">
    <property type="entry name" value="Acyl-CoA dehydrogenase/oxidase, N-terminal domain"/>
    <property type="match status" value="1"/>
</dbReference>
<dbReference type="InterPro" id="IPR036250">
    <property type="entry name" value="AcylCo_DH-like_C"/>
</dbReference>
<dbReference type="InterPro" id="IPR013786">
    <property type="entry name" value="AcylCoA_DH/ox_N"/>
</dbReference>
<dbReference type="Pfam" id="PF08028">
    <property type="entry name" value="Acyl-CoA_dh_2"/>
    <property type="match status" value="1"/>
</dbReference>
<dbReference type="RefSeq" id="WP_246415637.1">
    <property type="nucleotide sequence ID" value="NZ_JACHOA010000004.1"/>
</dbReference>
<dbReference type="GO" id="GO:0003995">
    <property type="term" value="F:acyl-CoA dehydrogenase activity"/>
    <property type="evidence" value="ECO:0007669"/>
    <property type="project" value="TreeGrafter"/>
</dbReference>
<keyword evidence="1 5" id="KW-0560">Oxidoreductase</keyword>
<dbReference type="GO" id="GO:0036383">
    <property type="term" value="F:3-hydroxy-9,10-secoandrosta-1,3,5(10)-triene-9,17-dione monooxygenase activity"/>
    <property type="evidence" value="ECO:0007669"/>
    <property type="project" value="UniProtKB-EC"/>
</dbReference>
<comment type="caution">
    <text evidence="5">The sequence shown here is derived from an EMBL/GenBank/DDBJ whole genome shotgun (WGS) entry which is preliminary data.</text>
</comment>
<dbReference type="EMBL" id="JACHOA010000004">
    <property type="protein sequence ID" value="MBB4614016.1"/>
    <property type="molecule type" value="Genomic_DNA"/>
</dbReference>